<dbReference type="Pfam" id="PF00041">
    <property type="entry name" value="fn3"/>
    <property type="match status" value="3"/>
</dbReference>
<keyword evidence="1" id="KW-0677">Repeat</keyword>
<dbReference type="PANTHER" id="PTHR44170:SF59">
    <property type="entry name" value="PROTOGENIN-LIKE"/>
    <property type="match status" value="1"/>
</dbReference>
<keyword evidence="4" id="KW-0472">Membrane</keyword>
<dbReference type="SMART" id="SM00060">
    <property type="entry name" value="FN3"/>
    <property type="match status" value="4"/>
</dbReference>
<dbReference type="PROSITE" id="PS50835">
    <property type="entry name" value="IG_LIKE"/>
    <property type="match status" value="4"/>
</dbReference>
<dbReference type="InterPro" id="IPR036179">
    <property type="entry name" value="Ig-like_dom_sf"/>
</dbReference>
<proteinExistence type="predicted"/>
<keyword evidence="4" id="KW-0812">Transmembrane</keyword>
<organism evidence="7 8">
    <name type="scientific">Pyrocoelia pectoralis</name>
    <dbReference type="NCBI Taxonomy" id="417401"/>
    <lineage>
        <taxon>Eukaryota</taxon>
        <taxon>Metazoa</taxon>
        <taxon>Ecdysozoa</taxon>
        <taxon>Arthropoda</taxon>
        <taxon>Hexapoda</taxon>
        <taxon>Insecta</taxon>
        <taxon>Pterygota</taxon>
        <taxon>Neoptera</taxon>
        <taxon>Endopterygota</taxon>
        <taxon>Coleoptera</taxon>
        <taxon>Polyphaga</taxon>
        <taxon>Elateriformia</taxon>
        <taxon>Elateroidea</taxon>
        <taxon>Lampyridae</taxon>
        <taxon>Lampyrinae</taxon>
        <taxon>Pyrocoelia</taxon>
    </lineage>
</organism>
<dbReference type="InterPro" id="IPR013098">
    <property type="entry name" value="Ig_I-set"/>
</dbReference>
<feature type="domain" description="Ig-like" evidence="5">
    <location>
        <begin position="223"/>
        <end position="306"/>
    </location>
</feature>
<feature type="domain" description="Ig-like" evidence="5">
    <location>
        <begin position="31"/>
        <end position="125"/>
    </location>
</feature>
<dbReference type="Proteomes" id="UP001329430">
    <property type="component" value="Chromosome 1"/>
</dbReference>
<comment type="caution">
    <text evidence="7">The sequence shown here is derived from an EMBL/GenBank/DDBJ whole genome shotgun (WGS) entry which is preliminary data.</text>
</comment>
<dbReference type="SMART" id="SM00409">
    <property type="entry name" value="IG"/>
    <property type="match status" value="4"/>
</dbReference>
<dbReference type="CDD" id="cd00063">
    <property type="entry name" value="FN3"/>
    <property type="match status" value="4"/>
</dbReference>
<accession>A0AAN7VYJ0</accession>
<feature type="transmembrane region" description="Helical" evidence="4">
    <location>
        <begin position="840"/>
        <end position="862"/>
    </location>
</feature>
<dbReference type="InterPro" id="IPR003598">
    <property type="entry name" value="Ig_sub2"/>
</dbReference>
<evidence type="ECO:0000256" key="1">
    <source>
        <dbReference type="ARBA" id="ARBA00022737"/>
    </source>
</evidence>
<protein>
    <recommendedName>
        <fullName evidence="9">Protogenin</fullName>
    </recommendedName>
</protein>
<dbReference type="GO" id="GO:0009653">
    <property type="term" value="P:anatomical structure morphogenesis"/>
    <property type="evidence" value="ECO:0007669"/>
    <property type="project" value="UniProtKB-ARBA"/>
</dbReference>
<dbReference type="Gene3D" id="2.60.40.10">
    <property type="entry name" value="Immunoglobulins"/>
    <property type="match status" value="8"/>
</dbReference>
<keyword evidence="8" id="KW-1185">Reference proteome</keyword>
<feature type="domain" description="Fibronectin type-III" evidence="6">
    <location>
        <begin position="495"/>
        <end position="589"/>
    </location>
</feature>
<evidence type="ECO:0000313" key="8">
    <source>
        <dbReference type="Proteomes" id="UP001329430"/>
    </source>
</evidence>
<dbReference type="Pfam" id="PF13895">
    <property type="entry name" value="Ig_2"/>
    <property type="match status" value="1"/>
</dbReference>
<feature type="domain" description="Ig-like" evidence="5">
    <location>
        <begin position="315"/>
        <end position="399"/>
    </location>
</feature>
<feature type="domain" description="Fibronectin type-III" evidence="6">
    <location>
        <begin position="614"/>
        <end position="703"/>
    </location>
</feature>
<dbReference type="GO" id="GO:0030154">
    <property type="term" value="P:cell differentiation"/>
    <property type="evidence" value="ECO:0007669"/>
    <property type="project" value="UniProtKB-ARBA"/>
</dbReference>
<keyword evidence="4" id="KW-1133">Transmembrane helix</keyword>
<dbReference type="FunFam" id="2.60.40.10:FF:000032">
    <property type="entry name" value="palladin isoform X1"/>
    <property type="match status" value="1"/>
</dbReference>
<reference evidence="7 8" key="1">
    <citation type="journal article" date="2024" name="Insects">
        <title>An Improved Chromosome-Level Genome Assembly of the Firefly Pyrocoelia pectoralis.</title>
        <authorList>
            <person name="Fu X."/>
            <person name="Meyer-Rochow V.B."/>
            <person name="Ballantyne L."/>
            <person name="Zhu X."/>
        </authorList>
    </citation>
    <scope>NUCLEOTIDE SEQUENCE [LARGE SCALE GENOMIC DNA]</scope>
    <source>
        <strain evidence="7">XCY_ONT2</strain>
    </source>
</reference>
<dbReference type="GO" id="GO:0098609">
    <property type="term" value="P:cell-cell adhesion"/>
    <property type="evidence" value="ECO:0007669"/>
    <property type="project" value="TreeGrafter"/>
</dbReference>
<name>A0AAN7VYJ0_9COLE</name>
<dbReference type="PANTHER" id="PTHR44170">
    <property type="entry name" value="PROTEIN SIDEKICK"/>
    <property type="match status" value="1"/>
</dbReference>
<dbReference type="SMART" id="SM00408">
    <property type="entry name" value="IGc2"/>
    <property type="match status" value="4"/>
</dbReference>
<dbReference type="Pfam" id="PF07679">
    <property type="entry name" value="I-set"/>
    <property type="match status" value="1"/>
</dbReference>
<dbReference type="EMBL" id="JAVRBK010000001">
    <property type="protein sequence ID" value="KAK5650818.1"/>
    <property type="molecule type" value="Genomic_DNA"/>
</dbReference>
<dbReference type="InterPro" id="IPR003961">
    <property type="entry name" value="FN3_dom"/>
</dbReference>
<evidence type="ECO:0000256" key="4">
    <source>
        <dbReference type="SAM" id="Phobius"/>
    </source>
</evidence>
<feature type="domain" description="Fibronectin type-III" evidence="6">
    <location>
        <begin position="707"/>
        <end position="816"/>
    </location>
</feature>
<dbReference type="InterPro" id="IPR036116">
    <property type="entry name" value="FN3_sf"/>
</dbReference>
<dbReference type="InterPro" id="IPR013783">
    <property type="entry name" value="Ig-like_fold"/>
</dbReference>
<evidence type="ECO:0008006" key="9">
    <source>
        <dbReference type="Google" id="ProtNLM"/>
    </source>
</evidence>
<dbReference type="Pfam" id="PF13927">
    <property type="entry name" value="Ig_3"/>
    <property type="match status" value="2"/>
</dbReference>
<dbReference type="PROSITE" id="PS50853">
    <property type="entry name" value="FN3"/>
    <property type="match status" value="4"/>
</dbReference>
<dbReference type="SUPFAM" id="SSF48726">
    <property type="entry name" value="Immunoglobulin"/>
    <property type="match status" value="4"/>
</dbReference>
<dbReference type="SUPFAM" id="SSF49265">
    <property type="entry name" value="Fibronectin type III"/>
    <property type="match status" value="2"/>
</dbReference>
<evidence type="ECO:0000259" key="5">
    <source>
        <dbReference type="PROSITE" id="PS50835"/>
    </source>
</evidence>
<keyword evidence="2" id="KW-1015">Disulfide bond</keyword>
<evidence type="ECO:0000256" key="3">
    <source>
        <dbReference type="ARBA" id="ARBA00023319"/>
    </source>
</evidence>
<evidence type="ECO:0000313" key="7">
    <source>
        <dbReference type="EMBL" id="KAK5650818.1"/>
    </source>
</evidence>
<gene>
    <name evidence="7" type="ORF">RI129_001847</name>
</gene>
<feature type="domain" description="Ig-like" evidence="5">
    <location>
        <begin position="131"/>
        <end position="221"/>
    </location>
</feature>
<dbReference type="InterPro" id="IPR007110">
    <property type="entry name" value="Ig-like_dom"/>
</dbReference>
<evidence type="ECO:0000259" key="6">
    <source>
        <dbReference type="PROSITE" id="PS50853"/>
    </source>
</evidence>
<evidence type="ECO:0000256" key="2">
    <source>
        <dbReference type="ARBA" id="ARBA00023157"/>
    </source>
</evidence>
<dbReference type="AlphaFoldDB" id="A0AAN7VYJ0"/>
<feature type="domain" description="Fibronectin type-III" evidence="6">
    <location>
        <begin position="409"/>
        <end position="494"/>
    </location>
</feature>
<dbReference type="InterPro" id="IPR003599">
    <property type="entry name" value="Ig_sub"/>
</dbReference>
<sequence length="1100" mass="122552">MAFGVFQLSLVFTIGLYLGLASDIAGALGITEISLSLNLTNPKDVILAREQNVALKCEAESSAPGLSISWFYKGNPLLANDSGVQLLSDGSLNISKTAAKKMEGRYRCLARNDNGAVLSNPAEFKIATIGREFIEQPENINTTEQQPVIFPCHMHSIPDAIIYWERDNKTLPQNTRYVPLPSGALLITNTHSTDNGFYRCVARNKILKKTKRSRSGQLLVSPPSVTSSPPKFLPLNLARNITSIVGHNITLPCAATGWPIPAIQWVYNADTVISNTSTLYLKNVTANLSGNYSCIANNIFGNVTVNYILHVFQVPYFNVTPLSISYPSARMVRLDCKVNGIPSPKVSWLKNGVPLELIGRIKQQNTSLVLSHSFMTDSGIYQCVASNSVGQIWASARLLPIFSDNRPNPPQNVSCHPFDDNSICLTWNSPPNITIQAYSIYLFNTVKGYEFVTNYTYYLANGLEKNSEYVIYVRSYSNEASDQSNNVSCKTGVQGNRNLRVEFLTDSSVQLLWSDVSNDFPCGVKKRLYKVQWKKFGHSDTYVHHTPDFRKIISHLQPSSVYEFRVLSTTNRNDESPWVTYSLLRKKNNPEVTVTTTYSQEILSTENLTVSPFVPIQVEVEPLSPYSVNLTWSSSDLDDNVSYTIHCTDIKEKNSRVIESQTNFLEVKNLKPNTLYVFKVRLQNVKGTISPFSQPVEIQTPTDVPSAVLNLRSMIINATAACVTWKPPKFINGKLLSYVVSYTSNKNLPLEKWHNRYIKETDIRIHQCWSLDKKDEMSIILKNLSTDSKYTLVVRAVSDAGSGYAAAPITFSTNLKATLPNSDEESVSNGKDEVDYKQKLGVAVGASISALCVICCISCVIFRRRCMKRDAVRRARLTASNNYYASEVPYSGAPLHMHQDSCITEAHEMQQLVMNEGDTHIPPIETTHLDTKGGIGFPNGQLNGNLKHMQMNGHIANGHIHITENPRYDYHSCNGNLNPKKNKKDCLLPPFKQLSCLQENNTDNKHEFQDRFQEQLDYSPKKAISNPSLPTHTENSKLSFKGFSVSDYNSNCNSKFVGMYNSSKNANNLDAENDTQIAYLDESVPALPNGIVSPALAPNG</sequence>
<keyword evidence="3" id="KW-0393">Immunoglobulin domain</keyword>